<sequence>MISCSSSRTFSFIRSMDMQDLASPHNRVGGGDSTGSKLDKNSLGSPSITTNGTGGESMTVLNTADWLLGCSSPPPGAASKDYVKTEPMNSSETITTTGDTALDTYAGSGTETFSPSANQQLRLVAASVCSSSRRLDISLTRLCV</sequence>
<protein>
    <submittedName>
        <fullName evidence="3">Eyes absent homolog 4-like</fullName>
    </submittedName>
</protein>
<organism evidence="2 3">
    <name type="scientific">Stegastes partitus</name>
    <name type="common">bicolor damselfish</name>
    <dbReference type="NCBI Taxonomy" id="144197"/>
    <lineage>
        <taxon>Eukaryota</taxon>
        <taxon>Metazoa</taxon>
        <taxon>Chordata</taxon>
        <taxon>Craniata</taxon>
        <taxon>Vertebrata</taxon>
        <taxon>Euteleostomi</taxon>
        <taxon>Actinopterygii</taxon>
        <taxon>Neopterygii</taxon>
        <taxon>Teleostei</taxon>
        <taxon>Neoteleostei</taxon>
        <taxon>Acanthomorphata</taxon>
        <taxon>Ovalentaria</taxon>
        <taxon>Pomacentridae</taxon>
        <taxon>Stegastes</taxon>
    </lineage>
</organism>
<feature type="region of interest" description="Disordered" evidence="1">
    <location>
        <begin position="21"/>
        <end position="56"/>
    </location>
</feature>
<dbReference type="AlphaFoldDB" id="A0A9Y4NSI3"/>
<evidence type="ECO:0000313" key="2">
    <source>
        <dbReference type="Proteomes" id="UP000694891"/>
    </source>
</evidence>
<evidence type="ECO:0000256" key="1">
    <source>
        <dbReference type="SAM" id="MobiDB-lite"/>
    </source>
</evidence>
<gene>
    <name evidence="3" type="primary">LOC103374329</name>
</gene>
<feature type="compositionally biased region" description="Polar residues" evidence="1">
    <location>
        <begin position="42"/>
        <end position="51"/>
    </location>
</feature>
<accession>A0A9Y4NSI3</accession>
<proteinExistence type="predicted"/>
<feature type="region of interest" description="Disordered" evidence="1">
    <location>
        <begin position="77"/>
        <end position="100"/>
    </location>
</feature>
<dbReference type="RefSeq" id="XP_008302628.1">
    <property type="nucleotide sequence ID" value="XM_008304406.1"/>
</dbReference>
<name>A0A9Y4NSI3_9TELE</name>
<evidence type="ECO:0000313" key="3">
    <source>
        <dbReference type="RefSeq" id="XP_008302628.1"/>
    </source>
</evidence>
<keyword evidence="2" id="KW-1185">Reference proteome</keyword>
<reference evidence="3" key="1">
    <citation type="submission" date="2025-08" db="UniProtKB">
        <authorList>
            <consortium name="RefSeq"/>
        </authorList>
    </citation>
    <scope>IDENTIFICATION</scope>
</reference>
<dbReference type="Proteomes" id="UP000694891">
    <property type="component" value="Unplaced"/>
</dbReference>
<dbReference type="GeneID" id="103374329"/>